<dbReference type="SUPFAM" id="SSF46785">
    <property type="entry name" value="Winged helix' DNA-binding domain"/>
    <property type="match status" value="1"/>
</dbReference>
<dbReference type="SMART" id="SM00418">
    <property type="entry name" value="HTH_ARSR"/>
    <property type="match status" value="1"/>
</dbReference>
<dbReference type="Pfam" id="PF01022">
    <property type="entry name" value="HTH_5"/>
    <property type="match status" value="1"/>
</dbReference>
<dbReference type="AlphaFoldDB" id="A0A1G1XNT3"/>
<dbReference type="Proteomes" id="UP000178570">
    <property type="component" value="Unassembled WGS sequence"/>
</dbReference>
<evidence type="ECO:0000313" key="3">
    <source>
        <dbReference type="Proteomes" id="UP000178570"/>
    </source>
</evidence>
<feature type="domain" description="HTH arsR-type" evidence="1">
    <location>
        <begin position="1"/>
        <end position="89"/>
    </location>
</feature>
<dbReference type="InterPro" id="IPR036390">
    <property type="entry name" value="WH_DNA-bd_sf"/>
</dbReference>
<comment type="caution">
    <text evidence="2">The sequence shown here is derived from an EMBL/GenBank/DDBJ whole genome shotgun (WGS) entry which is preliminary data.</text>
</comment>
<dbReference type="Gene3D" id="1.10.10.10">
    <property type="entry name" value="Winged helix-like DNA-binding domain superfamily/Winged helix DNA-binding domain"/>
    <property type="match status" value="1"/>
</dbReference>
<dbReference type="EMBL" id="MHHY01000002">
    <property type="protein sequence ID" value="OGY40997.1"/>
    <property type="molecule type" value="Genomic_DNA"/>
</dbReference>
<proteinExistence type="predicted"/>
<reference evidence="2 3" key="1">
    <citation type="journal article" date="2016" name="Nat. Commun.">
        <title>Thousands of microbial genomes shed light on interconnected biogeochemical processes in an aquifer system.</title>
        <authorList>
            <person name="Anantharaman K."/>
            <person name="Brown C.T."/>
            <person name="Hug L.A."/>
            <person name="Sharon I."/>
            <person name="Castelle C.J."/>
            <person name="Probst A.J."/>
            <person name="Thomas B.C."/>
            <person name="Singh A."/>
            <person name="Wilkins M.J."/>
            <person name="Karaoz U."/>
            <person name="Brodie E.L."/>
            <person name="Williams K.H."/>
            <person name="Hubbard S.S."/>
            <person name="Banfield J.F."/>
        </authorList>
    </citation>
    <scope>NUCLEOTIDE SEQUENCE [LARGE SCALE GENOMIC DNA]</scope>
</reference>
<protein>
    <recommendedName>
        <fullName evidence="1">HTH arsR-type domain-containing protein</fullName>
    </recommendedName>
</protein>
<dbReference type="InterPro" id="IPR036388">
    <property type="entry name" value="WH-like_DNA-bd_sf"/>
</dbReference>
<dbReference type="InterPro" id="IPR001845">
    <property type="entry name" value="HTH_ArsR_DNA-bd_dom"/>
</dbReference>
<gene>
    <name evidence="2" type="ORF">A2570_01690</name>
</gene>
<accession>A0A1G1XNT3</accession>
<evidence type="ECO:0000259" key="1">
    <source>
        <dbReference type="PROSITE" id="PS50987"/>
    </source>
</evidence>
<dbReference type="PROSITE" id="PS50987">
    <property type="entry name" value="HTH_ARSR_2"/>
    <property type="match status" value="1"/>
</dbReference>
<name>A0A1G1XNT3_9BACT</name>
<sequence length="89" mass="10453">MKTMYQFERVVKGFANHRRIEIMFLLEKQPELSLVEISESLRINFKTASEHVRRLAIAGLVLKRNDANSVRHKLSDRGKSILKFLRTLE</sequence>
<dbReference type="CDD" id="cd00090">
    <property type="entry name" value="HTH_ARSR"/>
    <property type="match status" value="1"/>
</dbReference>
<organism evidence="2 3">
    <name type="scientific">Candidatus Brennerbacteria bacterium RIFOXYD1_FULL_41_16</name>
    <dbReference type="NCBI Taxonomy" id="1797529"/>
    <lineage>
        <taxon>Bacteria</taxon>
        <taxon>Candidatus Brenneribacteriota</taxon>
    </lineage>
</organism>
<dbReference type="STRING" id="1797529.A2570_01690"/>
<evidence type="ECO:0000313" key="2">
    <source>
        <dbReference type="EMBL" id="OGY40997.1"/>
    </source>
</evidence>
<dbReference type="InterPro" id="IPR011991">
    <property type="entry name" value="ArsR-like_HTH"/>
</dbReference>
<dbReference type="GO" id="GO:0003700">
    <property type="term" value="F:DNA-binding transcription factor activity"/>
    <property type="evidence" value="ECO:0007669"/>
    <property type="project" value="InterPro"/>
</dbReference>